<sequence>MSKRINNSNASMKCEYGIYSRGCKSRGIKLCGALAAAGMMASWTSKGLPNYQREKYAVVTLVDCRSLLDPVLPSNHAGFYHSAILNTHDVAEETLWELAKRSYTSFVNAMNCNKHFSDMSDLNYLMCKAIENPGLTPSSSLRTALISVFEDPIFVDSGEMDGEIGLEDFVGCASAHGVGPSLALFDTIRNGKLDCACIYPWPLHSIEQIEGLVDHMKRILVEGCSSENQQTEP</sequence>
<protein>
    <submittedName>
        <fullName evidence="1">Uncharacterized protein</fullName>
    </submittedName>
</protein>
<dbReference type="SUPFAM" id="SSF52777">
    <property type="entry name" value="CoA-dependent acyltransferases"/>
    <property type="match status" value="1"/>
</dbReference>
<dbReference type="Proteomes" id="UP000053144">
    <property type="component" value="Unassembled WGS sequence"/>
</dbReference>
<evidence type="ECO:0000313" key="1">
    <source>
        <dbReference type="EMBL" id="KOM26497.1"/>
    </source>
</evidence>
<organism evidence="1 2">
    <name type="scientific">Phaseolus angularis</name>
    <name type="common">Azuki bean</name>
    <name type="synonym">Vigna angularis</name>
    <dbReference type="NCBI Taxonomy" id="3914"/>
    <lineage>
        <taxon>Eukaryota</taxon>
        <taxon>Viridiplantae</taxon>
        <taxon>Streptophyta</taxon>
        <taxon>Embryophyta</taxon>
        <taxon>Tracheophyta</taxon>
        <taxon>Spermatophyta</taxon>
        <taxon>Magnoliopsida</taxon>
        <taxon>eudicotyledons</taxon>
        <taxon>Gunneridae</taxon>
        <taxon>Pentapetalae</taxon>
        <taxon>rosids</taxon>
        <taxon>fabids</taxon>
        <taxon>Fabales</taxon>
        <taxon>Fabaceae</taxon>
        <taxon>Papilionoideae</taxon>
        <taxon>50 kb inversion clade</taxon>
        <taxon>NPAAA clade</taxon>
        <taxon>indigoferoid/millettioid clade</taxon>
        <taxon>Phaseoleae</taxon>
        <taxon>Vigna</taxon>
    </lineage>
</organism>
<evidence type="ECO:0000313" key="2">
    <source>
        <dbReference type="Proteomes" id="UP000053144"/>
    </source>
</evidence>
<dbReference type="STRING" id="3914.A0A0L9T7E6"/>
<proteinExistence type="predicted"/>
<dbReference type="PANTHER" id="PTHR34375:SF2">
    <property type="entry name" value="GATA ZINC FINGER PROTEIN"/>
    <property type="match status" value="1"/>
</dbReference>
<accession>A0A0L9T7E6</accession>
<dbReference type="EMBL" id="KQ258323">
    <property type="protein sequence ID" value="KOM26497.1"/>
    <property type="molecule type" value="Genomic_DNA"/>
</dbReference>
<gene>
    <name evidence="1" type="ORF">LR48_Vigan277s001700</name>
</gene>
<dbReference type="AlphaFoldDB" id="A0A0L9T7E6"/>
<name>A0A0L9T7E6_PHAAN</name>
<dbReference type="PANTHER" id="PTHR34375">
    <property type="entry name" value="GATA ZINC FINGER PROTEIN-RELATED"/>
    <property type="match status" value="1"/>
</dbReference>
<dbReference type="Gramene" id="KOM26497">
    <property type="protein sequence ID" value="KOM26497"/>
    <property type="gene ID" value="LR48_Vigan277s001700"/>
</dbReference>
<dbReference type="OMA" id="MQMLIKC"/>
<reference evidence="2" key="1">
    <citation type="journal article" date="2015" name="Proc. Natl. Acad. Sci. U.S.A.">
        <title>Genome sequencing of adzuki bean (Vigna angularis) provides insight into high starch and low fat accumulation and domestication.</title>
        <authorList>
            <person name="Yang K."/>
            <person name="Tian Z."/>
            <person name="Chen C."/>
            <person name="Luo L."/>
            <person name="Zhao B."/>
            <person name="Wang Z."/>
            <person name="Yu L."/>
            <person name="Li Y."/>
            <person name="Sun Y."/>
            <person name="Li W."/>
            <person name="Chen Y."/>
            <person name="Li Y."/>
            <person name="Zhang Y."/>
            <person name="Ai D."/>
            <person name="Zhao J."/>
            <person name="Shang C."/>
            <person name="Ma Y."/>
            <person name="Wu B."/>
            <person name="Wang M."/>
            <person name="Gao L."/>
            <person name="Sun D."/>
            <person name="Zhang P."/>
            <person name="Guo F."/>
            <person name="Wang W."/>
            <person name="Li Y."/>
            <person name="Wang J."/>
            <person name="Varshney R.K."/>
            <person name="Wang J."/>
            <person name="Ling H.Q."/>
            <person name="Wan P."/>
        </authorList>
    </citation>
    <scope>NUCLEOTIDE SEQUENCE</scope>
    <source>
        <strain evidence="2">cv. Jingnong 6</strain>
    </source>
</reference>